<organism evidence="5 6">
    <name type="scientific">Parvicella tangerina</name>
    <dbReference type="NCBI Taxonomy" id="2829795"/>
    <lineage>
        <taxon>Bacteria</taxon>
        <taxon>Pseudomonadati</taxon>
        <taxon>Bacteroidota</taxon>
        <taxon>Flavobacteriia</taxon>
        <taxon>Flavobacteriales</taxon>
        <taxon>Parvicellaceae</taxon>
        <taxon>Parvicella</taxon>
    </lineage>
</organism>
<dbReference type="KEGG" id="ptan:CRYO30217_00107"/>
<name>A0A916N954_9FLAO</name>
<accession>A0A916N954</accession>
<dbReference type="Pfam" id="PF18962">
    <property type="entry name" value="Por_Secre_tail"/>
    <property type="match status" value="1"/>
</dbReference>
<evidence type="ECO:0000256" key="2">
    <source>
        <dbReference type="ARBA" id="ARBA00022801"/>
    </source>
</evidence>
<proteinExistence type="predicted"/>
<dbReference type="EMBL" id="OU015584">
    <property type="protein sequence ID" value="CAG5076437.1"/>
    <property type="molecule type" value="Genomic_DNA"/>
</dbReference>
<dbReference type="RefSeq" id="WP_258540352.1">
    <property type="nucleotide sequence ID" value="NZ_OU015584.1"/>
</dbReference>
<evidence type="ECO:0000256" key="3">
    <source>
        <dbReference type="ARBA" id="ARBA00023295"/>
    </source>
</evidence>
<dbReference type="NCBIfam" id="TIGR04183">
    <property type="entry name" value="Por_Secre_tail"/>
    <property type="match status" value="1"/>
</dbReference>
<dbReference type="PROSITE" id="PS00820">
    <property type="entry name" value="GLUCOAMYLASE"/>
    <property type="match status" value="1"/>
</dbReference>
<keyword evidence="1" id="KW-0732">Signal</keyword>
<keyword evidence="3" id="KW-0326">Glycosidase</keyword>
<feature type="domain" description="Secretion system C-terminal sorting" evidence="4">
    <location>
        <begin position="248"/>
        <end position="310"/>
    </location>
</feature>
<keyword evidence="2" id="KW-0378">Hydrolase</keyword>
<evidence type="ECO:0000313" key="5">
    <source>
        <dbReference type="EMBL" id="CAG5076437.1"/>
    </source>
</evidence>
<evidence type="ECO:0000259" key="4">
    <source>
        <dbReference type="Pfam" id="PF18962"/>
    </source>
</evidence>
<dbReference type="InterPro" id="IPR046966">
    <property type="entry name" value="Glucoamylase_active_site"/>
</dbReference>
<protein>
    <recommendedName>
        <fullName evidence="4">Secretion system C-terminal sorting domain-containing protein</fullName>
    </recommendedName>
</protein>
<gene>
    <name evidence="5" type="ORF">CRYO30217_00107</name>
</gene>
<keyword evidence="6" id="KW-1185">Reference proteome</keyword>
<reference evidence="5" key="1">
    <citation type="submission" date="2021-04" db="EMBL/GenBank/DDBJ databases">
        <authorList>
            <person name="Rodrigo-Torres L."/>
            <person name="Arahal R. D."/>
            <person name="Lucena T."/>
        </authorList>
    </citation>
    <scope>NUCLEOTIDE SEQUENCE</scope>
    <source>
        <strain evidence="5">AS29M-1</strain>
    </source>
</reference>
<dbReference type="AlphaFoldDB" id="A0A916N954"/>
<evidence type="ECO:0000313" key="6">
    <source>
        <dbReference type="Proteomes" id="UP000683507"/>
    </source>
</evidence>
<dbReference type="Proteomes" id="UP000683507">
    <property type="component" value="Chromosome"/>
</dbReference>
<sequence>MRQILLSCFLFCSIIISAQWCYSPYEFWEENTGFAHYHFDDSLLVSIDSSDYEYISGNYFFPPIIDTTNTGIWQIGTPQKGGGFDSAYSYNKAVVTDIINSYPSNDSSYFDIITNAWSESIRFKIKFDTDTLRDGFYLTVSNDGGITWYNYLISSPFQGDYWVLCMPNIDTLINGEVGISGSSNDWEMVEIRSFYYGVKSLNDTTLFRFNFVSDSIDNGKNGVIIDDIETFSSFLPGSVGEHESSLTIYPNPGKNIIQVSDRLNRPIDKMVIYNQIGEMVKVININGSDKVDVSTLPAGHYILEVDLDGKMERQAFIKE</sequence>
<dbReference type="InterPro" id="IPR026444">
    <property type="entry name" value="Secre_tail"/>
</dbReference>
<evidence type="ECO:0000256" key="1">
    <source>
        <dbReference type="ARBA" id="ARBA00022729"/>
    </source>
</evidence>
<dbReference type="GO" id="GO:0016798">
    <property type="term" value="F:hydrolase activity, acting on glycosyl bonds"/>
    <property type="evidence" value="ECO:0007669"/>
    <property type="project" value="UniProtKB-KW"/>
</dbReference>